<reference evidence="1" key="1">
    <citation type="submission" date="2015-04" db="EMBL/GenBank/DDBJ databases">
        <title>Draft Genome Sequences of Three Species of Emerging Human-Pathogenic Corynebacteria.</title>
        <authorList>
            <person name="Pacheco L.G."/>
            <person name="Mattos-Guaraldi A.L."/>
            <person name="Santos C.S."/>
            <person name="Veras A.O."/>
            <person name="Guimaraes L.C."/>
            <person name="Abreu V."/>
            <person name="Pereira F.L."/>
            <person name="Soares S.C."/>
            <person name="Dorella F.A."/>
            <person name="Carvalho A.F."/>
            <person name="Leal C.G."/>
            <person name="Figueiredo H.C."/>
            <person name="Ramos J.N."/>
            <person name="Vieira V."/>
            <person name="Farfour E."/>
            <person name="Guiso N."/>
            <person name="Hirata R.Jr."/>
            <person name="Ramos R.T."/>
            <person name="Azevedo V."/>
            <person name="Silva A."/>
        </authorList>
    </citation>
    <scope>NUCLEOTIDE SEQUENCE</scope>
    <source>
        <strain evidence="1">1941</strain>
    </source>
</reference>
<evidence type="ECO:0000313" key="1">
    <source>
        <dbReference type="EMBL" id="KKO77496.1"/>
    </source>
</evidence>
<comment type="caution">
    <text evidence="1">The sequence shown here is derived from an EMBL/GenBank/DDBJ whole genome shotgun (WGS) entry which is preliminary data.</text>
</comment>
<organism evidence="1 2">
    <name type="scientific">Corynebacterium minutissimum</name>
    <dbReference type="NCBI Taxonomy" id="38301"/>
    <lineage>
        <taxon>Bacteria</taxon>
        <taxon>Bacillati</taxon>
        <taxon>Actinomycetota</taxon>
        <taxon>Actinomycetes</taxon>
        <taxon>Mycobacteriales</taxon>
        <taxon>Corynebacteriaceae</taxon>
        <taxon>Corynebacterium</taxon>
    </lineage>
</organism>
<dbReference type="EMBL" id="LAYQ01000024">
    <property type="protein sequence ID" value="KKO77496.1"/>
    <property type="molecule type" value="Genomic_DNA"/>
</dbReference>
<dbReference type="Proteomes" id="UP000034245">
    <property type="component" value="Unassembled WGS sequence"/>
</dbReference>
<accession>A0ACC4U8E2</accession>
<proteinExistence type="predicted"/>
<protein>
    <submittedName>
        <fullName evidence="1">Transcription antiterminator BglG</fullName>
    </submittedName>
</protein>
<sequence length="291" mass="32436">MKVLRALNNNVVLSVRPDGTKVVVTGWGVGFKKRPGEPVDAGKINQVFVPENNRDISNLADLLASVDPDYLQLAESLLHEHASSIGIDVASATTVALADHLQMAVRRFSIDPQLAASANPLEAEVKNLYPEEFAIGGEILLGVNRWLNRRYLDPLPESEAVAIALHLVNAGFRVEDLSFTYEMTELFTQLFDVIDRALGLRVDRNSVSAARFITHMRYFFVRVKSDQQLDEGMAVLQQGLETKYPEAVRCALLLKDVLELRLTTHLLDDEVSYLALHVARLANEFTSEDRP</sequence>
<evidence type="ECO:0000313" key="2">
    <source>
        <dbReference type="Proteomes" id="UP000034245"/>
    </source>
</evidence>
<name>A0ACC4U8E2_9CORY</name>
<gene>
    <name evidence="1" type="ORF">WU87_11830</name>
</gene>
<keyword evidence="2" id="KW-1185">Reference proteome</keyword>